<dbReference type="SMART" id="SM00507">
    <property type="entry name" value="HNHc"/>
    <property type="match status" value="1"/>
</dbReference>
<evidence type="ECO:0000259" key="1">
    <source>
        <dbReference type="SMART" id="SM00507"/>
    </source>
</evidence>
<dbReference type="GO" id="GO:0008270">
    <property type="term" value="F:zinc ion binding"/>
    <property type="evidence" value="ECO:0007669"/>
    <property type="project" value="InterPro"/>
</dbReference>
<dbReference type="RefSeq" id="WP_008864454.1">
    <property type="nucleotide sequence ID" value="NZ_GL883727.1"/>
</dbReference>
<feature type="domain" description="HNH nuclease" evidence="1">
    <location>
        <begin position="203"/>
        <end position="264"/>
    </location>
</feature>
<comment type="caution">
    <text evidence="2">The sequence shown here is derived from an EMBL/GenBank/DDBJ whole genome shotgun (WGS) entry which is preliminary data.</text>
</comment>
<reference evidence="2 3" key="1">
    <citation type="submission" date="2011-02" db="EMBL/GenBank/DDBJ databases">
        <authorList>
            <person name="Weinstock G."/>
            <person name="Sodergren E."/>
            <person name="Clifton S."/>
            <person name="Fulton L."/>
            <person name="Fulton B."/>
            <person name="Courtney L."/>
            <person name="Fronick C."/>
            <person name="Harrison M."/>
            <person name="Strong C."/>
            <person name="Farmer C."/>
            <person name="Delahaunty K."/>
            <person name="Markovic C."/>
            <person name="Hall O."/>
            <person name="Minx P."/>
            <person name="Tomlinson C."/>
            <person name="Mitreva M."/>
            <person name="Hou S."/>
            <person name="Chen J."/>
            <person name="Wollam A."/>
            <person name="Pepin K.H."/>
            <person name="Johnson M."/>
            <person name="Bhonagiri V."/>
            <person name="Zhang X."/>
            <person name="Suruliraj S."/>
            <person name="Warren W."/>
            <person name="Chinwalla A."/>
            <person name="Mardis E.R."/>
            <person name="Wilson R.K."/>
        </authorList>
    </citation>
    <scope>NUCLEOTIDE SEQUENCE [LARGE SCALE GENOMIC DNA]</scope>
    <source>
        <strain evidence="2 3">YIT 11859</strain>
    </source>
</reference>
<dbReference type="OrthoDB" id="9802640at2"/>
<sequence>MAKAIRPLAPQETEKVLSMLSNLGFHQSKITDKQIEFSGDNLPTIYLHNKRTKEEPLICGIVCFNPELDFERNHLEGFMHRPSQSGEFKSKNSNWTAFPKDLINGGANEGVRSDFVSPEHLKNLVLQVMSLYRTGKVNSKEKNNSLFTASNLNKKSQPKTMENKELHGANITKSPLDDFHTEAKVPEGKPRTFFTYRYERSPKLRAAVLNKFGYKCAVCGFDFEKIYGQLGKNFIEVHHMIPVSEKERENDVNNLRPLCSNCHRMIHRLYSSLEPEEYAGAIDLLKLTINK</sequence>
<dbReference type="EMBL" id="AFBP01000056">
    <property type="protein sequence ID" value="EGG53416.1"/>
    <property type="molecule type" value="Genomic_DNA"/>
</dbReference>
<dbReference type="Gene3D" id="1.10.30.50">
    <property type="match status" value="1"/>
</dbReference>
<gene>
    <name evidence="2" type="ORF">HMPREF9439_01722</name>
</gene>
<dbReference type="eggNOG" id="COG3183">
    <property type="taxonomic scope" value="Bacteria"/>
</dbReference>
<dbReference type="GeneID" id="43350064"/>
<dbReference type="GO" id="GO:0003676">
    <property type="term" value="F:nucleic acid binding"/>
    <property type="evidence" value="ECO:0007669"/>
    <property type="project" value="InterPro"/>
</dbReference>
<dbReference type="HOGENOM" id="CLU_955965_0_0_4"/>
<accession>F3QLA4</accession>
<dbReference type="InterPro" id="IPR003615">
    <property type="entry name" value="HNH_nuc"/>
</dbReference>
<dbReference type="Pfam" id="PF01844">
    <property type="entry name" value="HNH"/>
    <property type="match status" value="1"/>
</dbReference>
<dbReference type="Proteomes" id="UP000005156">
    <property type="component" value="Unassembled WGS sequence"/>
</dbReference>
<dbReference type="AlphaFoldDB" id="F3QLA4"/>
<keyword evidence="2" id="KW-0378">Hydrolase</keyword>
<proteinExistence type="predicted"/>
<dbReference type="InterPro" id="IPR002711">
    <property type="entry name" value="HNH"/>
</dbReference>
<organism evidence="2 3">
    <name type="scientific">Parasutterella excrementihominis YIT 11859</name>
    <dbReference type="NCBI Taxonomy" id="762966"/>
    <lineage>
        <taxon>Bacteria</taxon>
        <taxon>Pseudomonadati</taxon>
        <taxon>Pseudomonadota</taxon>
        <taxon>Betaproteobacteria</taxon>
        <taxon>Burkholderiales</taxon>
        <taxon>Sutterellaceae</taxon>
        <taxon>Parasutterella</taxon>
    </lineage>
</organism>
<name>F3QLA4_9BURK</name>
<dbReference type="CDD" id="cd00085">
    <property type="entry name" value="HNHc"/>
    <property type="match status" value="1"/>
</dbReference>
<keyword evidence="2" id="KW-0255">Endonuclease</keyword>
<dbReference type="GO" id="GO:0004519">
    <property type="term" value="F:endonuclease activity"/>
    <property type="evidence" value="ECO:0007669"/>
    <property type="project" value="UniProtKB-KW"/>
</dbReference>
<keyword evidence="2" id="KW-0540">Nuclease</keyword>
<keyword evidence="3" id="KW-1185">Reference proteome</keyword>
<evidence type="ECO:0000313" key="2">
    <source>
        <dbReference type="EMBL" id="EGG53416.1"/>
    </source>
</evidence>
<evidence type="ECO:0000313" key="3">
    <source>
        <dbReference type="Proteomes" id="UP000005156"/>
    </source>
</evidence>
<protein>
    <submittedName>
        <fullName evidence="2">HNH endonuclease domain protein</fullName>
    </submittedName>
</protein>